<feature type="domain" description="Thioester reductase (TE)" evidence="6">
    <location>
        <begin position="81"/>
        <end position="351"/>
    </location>
</feature>
<gene>
    <name evidence="7" type="ORF">CHILSU_LOCUS9788</name>
</gene>
<evidence type="ECO:0000256" key="4">
    <source>
        <dbReference type="RuleBase" id="RU363097"/>
    </source>
</evidence>
<dbReference type="InterPro" id="IPR033640">
    <property type="entry name" value="FAR_C"/>
</dbReference>
<keyword evidence="4" id="KW-0521">NADP</keyword>
<feature type="domain" description="Fatty acyl-CoA reductase C-terminal" evidence="5">
    <location>
        <begin position="424"/>
        <end position="516"/>
    </location>
</feature>
<evidence type="ECO:0000256" key="3">
    <source>
        <dbReference type="ARBA" id="ARBA00023098"/>
    </source>
</evidence>
<organism evidence="7 8">
    <name type="scientific">Chilo suppressalis</name>
    <name type="common">Asiatic rice borer moth</name>
    <dbReference type="NCBI Taxonomy" id="168631"/>
    <lineage>
        <taxon>Eukaryota</taxon>
        <taxon>Metazoa</taxon>
        <taxon>Ecdysozoa</taxon>
        <taxon>Arthropoda</taxon>
        <taxon>Hexapoda</taxon>
        <taxon>Insecta</taxon>
        <taxon>Pterygota</taxon>
        <taxon>Neoptera</taxon>
        <taxon>Endopterygota</taxon>
        <taxon>Lepidoptera</taxon>
        <taxon>Glossata</taxon>
        <taxon>Ditrysia</taxon>
        <taxon>Pyraloidea</taxon>
        <taxon>Crambidae</taxon>
        <taxon>Crambinae</taxon>
        <taxon>Chilo</taxon>
    </lineage>
</organism>
<keyword evidence="3 4" id="KW-0443">Lipid metabolism</keyword>
<dbReference type="Pfam" id="PF07993">
    <property type="entry name" value="NAD_binding_4"/>
    <property type="match status" value="1"/>
</dbReference>
<evidence type="ECO:0000259" key="5">
    <source>
        <dbReference type="Pfam" id="PF03015"/>
    </source>
</evidence>
<dbReference type="Pfam" id="PF03015">
    <property type="entry name" value="Sterile"/>
    <property type="match status" value="1"/>
</dbReference>
<comment type="function">
    <text evidence="4">Catalyzes the reduction of fatty acyl-CoA to fatty alcohols.</text>
</comment>
<dbReference type="EC" id="1.2.1.84" evidence="4"/>
<dbReference type="Proteomes" id="UP001153292">
    <property type="component" value="Chromosome 6"/>
</dbReference>
<dbReference type="InterPro" id="IPR036291">
    <property type="entry name" value="NAD(P)-bd_dom_sf"/>
</dbReference>
<sequence>MEASLANWLTGYTTIAVVFRSGTARAHRNNSAENFSRVTKYNCLHIREVYRRFCEIVVVLVIDEKMTSEVNEWYRGRKVLVTGASGLMGKVLIEKLLYSVPDVACVYAVVRSKRGKTPEARIEDMWKLPLFARIRDEKPHVMKKLIPVTGDIVYDDLGIERNTLQQICDEVSVVFHFAASLRLEAPLKEGLEMNTKGTLRVLAVAKKIKNLAAFIHLSTAFCYPDYERMAERVHDPPTNPHEVLRAASWLTDDQLNLLAPSVLQKHPNSYTYSKRLAEALVRECYPELPAAVVRPSIVTPSYKEPMEGWVDNLNGPIGLMIGAGKGVIRSMHCYGHYHAEVIPVDIAINSIIVIAYKIGTMTERKPEIPVYNLTTGDDRNTTWKTVLDIGKATIRKYPFEGPLWYPDGNIRHNKLIHKLCVFFYHIVPAYLIDFLMLIFRQKRFMVRIQNRITVGLEVLQYFTTREWWFDTHNFKAIAPTLNDVDLKTFPMDLSIIEDEPYIEACMLGGKQYCLKEKLENLPKARLQNNILYILDRIVSVCFYLLLLSWIAYFFEPVRNVLEYGGPVIRHLPFVGKTVFRDEL</sequence>
<evidence type="ECO:0000313" key="7">
    <source>
        <dbReference type="EMBL" id="CAH0406413.1"/>
    </source>
</evidence>
<dbReference type="PANTHER" id="PTHR11011:SF12">
    <property type="entry name" value="FATTY ACYL-COA REDUCTASE"/>
    <property type="match status" value="1"/>
</dbReference>
<keyword evidence="4" id="KW-0560">Oxidoreductase</keyword>
<dbReference type="PANTHER" id="PTHR11011">
    <property type="entry name" value="MALE STERILITY PROTEIN 2-RELATED"/>
    <property type="match status" value="1"/>
</dbReference>
<comment type="catalytic activity">
    <reaction evidence="4">
        <text>a long-chain fatty acyl-CoA + 2 NADPH + 2 H(+) = a long-chain primary fatty alcohol + 2 NADP(+) + CoA</text>
        <dbReference type="Rhea" id="RHEA:52716"/>
        <dbReference type="ChEBI" id="CHEBI:15378"/>
        <dbReference type="ChEBI" id="CHEBI:57287"/>
        <dbReference type="ChEBI" id="CHEBI:57783"/>
        <dbReference type="ChEBI" id="CHEBI:58349"/>
        <dbReference type="ChEBI" id="CHEBI:77396"/>
        <dbReference type="ChEBI" id="CHEBI:83139"/>
        <dbReference type="EC" id="1.2.1.84"/>
    </reaction>
</comment>
<dbReference type="InterPro" id="IPR013120">
    <property type="entry name" value="FAR_NAD-bd"/>
</dbReference>
<comment type="similarity">
    <text evidence="1 4">Belongs to the fatty acyl-CoA reductase family.</text>
</comment>
<dbReference type="InterPro" id="IPR026055">
    <property type="entry name" value="FAR"/>
</dbReference>
<dbReference type="Gene3D" id="3.40.50.720">
    <property type="entry name" value="NAD(P)-binding Rossmann-like Domain"/>
    <property type="match status" value="1"/>
</dbReference>
<dbReference type="CDD" id="cd05236">
    <property type="entry name" value="FAR-N_SDR_e"/>
    <property type="match status" value="1"/>
</dbReference>
<keyword evidence="4" id="KW-1133">Transmembrane helix</keyword>
<keyword evidence="4" id="KW-0472">Membrane</keyword>
<dbReference type="EMBL" id="OU963899">
    <property type="protein sequence ID" value="CAH0406413.1"/>
    <property type="molecule type" value="Genomic_DNA"/>
</dbReference>
<evidence type="ECO:0000256" key="1">
    <source>
        <dbReference type="ARBA" id="ARBA00005928"/>
    </source>
</evidence>
<dbReference type="SUPFAM" id="SSF51735">
    <property type="entry name" value="NAD(P)-binding Rossmann-fold domains"/>
    <property type="match status" value="1"/>
</dbReference>
<evidence type="ECO:0000259" key="6">
    <source>
        <dbReference type="Pfam" id="PF07993"/>
    </source>
</evidence>
<reference evidence="7" key="1">
    <citation type="submission" date="2021-12" db="EMBL/GenBank/DDBJ databases">
        <authorList>
            <person name="King R."/>
        </authorList>
    </citation>
    <scope>NUCLEOTIDE SEQUENCE</scope>
</reference>
<evidence type="ECO:0000256" key="2">
    <source>
        <dbReference type="ARBA" id="ARBA00022516"/>
    </source>
</evidence>
<keyword evidence="4" id="KW-0812">Transmembrane</keyword>
<dbReference type="CDD" id="cd09071">
    <property type="entry name" value="FAR_C"/>
    <property type="match status" value="1"/>
</dbReference>
<feature type="transmembrane region" description="Helical" evidence="4">
    <location>
        <begin position="533"/>
        <end position="554"/>
    </location>
</feature>
<proteinExistence type="inferred from homology"/>
<keyword evidence="2 4" id="KW-0444">Lipid biosynthesis</keyword>
<feature type="transmembrane region" description="Helical" evidence="4">
    <location>
        <begin position="421"/>
        <end position="439"/>
    </location>
</feature>
<keyword evidence="8" id="KW-1185">Reference proteome</keyword>
<accession>A0ABN8BGM7</accession>
<evidence type="ECO:0000313" key="8">
    <source>
        <dbReference type="Proteomes" id="UP001153292"/>
    </source>
</evidence>
<name>A0ABN8BGM7_CHISP</name>
<protein>
    <recommendedName>
        <fullName evidence="4">Fatty acyl-CoA reductase</fullName>
        <ecNumber evidence="4">1.2.1.84</ecNumber>
    </recommendedName>
</protein>